<feature type="transmembrane region" description="Helical" evidence="14">
    <location>
        <begin position="510"/>
        <end position="527"/>
    </location>
</feature>
<feature type="transmembrane region" description="Helical" evidence="14">
    <location>
        <begin position="290"/>
        <end position="310"/>
    </location>
</feature>
<comment type="cofactor">
    <cofactor evidence="2 12">
        <name>Cu(2+)</name>
        <dbReference type="ChEBI" id="CHEBI:29036"/>
    </cofactor>
</comment>
<dbReference type="Pfam" id="PF07732">
    <property type="entry name" value="Cu-oxidase_3"/>
    <property type="match status" value="1"/>
</dbReference>
<feature type="binding site" description="type 1 copper site" evidence="12">
    <location>
        <position position="813"/>
    </location>
    <ligand>
        <name>Cu cation</name>
        <dbReference type="ChEBI" id="CHEBI:23378"/>
        <label>1</label>
    </ligand>
</feature>
<feature type="domain" description="Plastocyanin-like" evidence="15">
    <location>
        <begin position="715"/>
        <end position="823"/>
    </location>
</feature>
<dbReference type="STRING" id="762948.HMPREF0733_11085"/>
<keyword evidence="8" id="KW-0677">Repeat</keyword>
<organism evidence="16 17">
    <name type="scientific">Rothia dentocariosa</name>
    <dbReference type="NCBI Taxonomy" id="2047"/>
    <lineage>
        <taxon>Bacteria</taxon>
        <taxon>Bacillati</taxon>
        <taxon>Actinomycetota</taxon>
        <taxon>Actinomycetes</taxon>
        <taxon>Micrococcales</taxon>
        <taxon>Micrococcaceae</taxon>
        <taxon>Rothia</taxon>
    </lineage>
</organism>
<evidence type="ECO:0000256" key="5">
    <source>
        <dbReference type="ARBA" id="ARBA00011882"/>
    </source>
</evidence>
<evidence type="ECO:0000256" key="6">
    <source>
        <dbReference type="ARBA" id="ARBA00017290"/>
    </source>
</evidence>
<dbReference type="EC" id="1.7.2.1" evidence="5"/>
<evidence type="ECO:0000313" key="16">
    <source>
        <dbReference type="EMBL" id="VEJ30909.1"/>
    </source>
</evidence>
<evidence type="ECO:0000256" key="2">
    <source>
        <dbReference type="ARBA" id="ARBA00001973"/>
    </source>
</evidence>
<dbReference type="EMBL" id="LR134521">
    <property type="protein sequence ID" value="VEJ30909.1"/>
    <property type="molecule type" value="Genomic_DNA"/>
</dbReference>
<feature type="binding site" description="type 1 copper site" evidence="12">
    <location>
        <position position="808"/>
    </location>
    <ligand>
        <name>Cu cation</name>
        <dbReference type="ChEBI" id="CHEBI:23378"/>
        <label>1</label>
    </ligand>
</feature>
<feature type="transmembrane region" description="Helical" evidence="14">
    <location>
        <begin position="347"/>
        <end position="370"/>
    </location>
</feature>
<dbReference type="PANTHER" id="PTHR11709:SF394">
    <property type="entry name" value="FI03373P-RELATED"/>
    <property type="match status" value="1"/>
</dbReference>
<sequence length="984" mass="104896">MSENPHKPTSPGSDSEGSTGRDTGRGGASSKPSAAQSSVRSGADVSGSGNDGLTIGMRPTELPGASLTPEEIAKRASGRGSWHRRASKPVSYWMFGVIIAILVHRFIPKGGWLIVHMVTLGLITNSILIWSQHFTEALMKIKIPDSARGIQVTRIFALNGGIVLLMAGMILQDLMPQFYPLTVVGALVVGAMVAWHGYALLRQVKQALPSRFGATIRFYIAAAFLLPVGAVLGAMTALPGLRGTLHSQFMLAHEAVNVLGFVGITVVGTLITFWPTMLRTKMVENALGTSVRALILMCVGVGVTTLASLFGMRPLAGAGLLVYLLGLLIVAWVMVRTLRTKRPTEFPPMSVGAGFIWLIIGVVWTAGLVFTTPFEELRMSEVTPIFVAGFLLQVLLGAMSYLLPQRMGGGPAVVRASNKEFSRLAAGRVTVVNLSLIIFMLPNALTGSWVKVAVSAVGALGLASFLPFMVRGVKASVNTRKEMMAARARGEKPVPVTEVKQEPVNHTRQTLFGALAVILALTLGIAADPSSVGFNFIGGSTATGTGQTTTLKVKATSNYRFTPDTAQVPVGNRLVIEVTNDDQGMTHDLTFANGAKTGTLNPGETKSVDVGVVTSDLEGWCSVAGHRQQGMVFHVKTTGNNLQANGHHGGGSGGNNGSNGSGTNTNLLTAQNANIDMHASPGKDYERRDPVLRPVPAGEKRDGKTVHKMTMDVQELDREIAPGLDVKAWTFNGSYMGPVLHGKLGDVFEITLENNGSMGHSLDFHAGMVSPDNTMKTIAPGEKLTYRFEATGSGIWLYHCSTAPMSLHMAAGMYGAVIIDPPNLEPVDHEYVMVQNETYLTDTGQTAADGNKLAEVSSDGIAAGTPSLTMFNGHATQYVNQPLEVKTGERVRIWLLAAGPSKGMSFHVVGSQFDTVYKEGGYLLRDGRDPYGETGGHSQALDLDPAQGGFVEMQFREPGTYTFVNHQFAEMERGAMGHIKVTDK</sequence>
<feature type="transmembrane region" description="Helical" evidence="14">
    <location>
        <begin position="90"/>
        <end position="107"/>
    </location>
</feature>
<dbReference type="Proteomes" id="UP000270988">
    <property type="component" value="Chromosome"/>
</dbReference>
<evidence type="ECO:0000256" key="4">
    <source>
        <dbReference type="ARBA" id="ARBA00011233"/>
    </source>
</evidence>
<evidence type="ECO:0000256" key="11">
    <source>
        <dbReference type="ARBA" id="ARBA00049340"/>
    </source>
</evidence>
<keyword evidence="14" id="KW-0472">Membrane</keyword>
<feature type="binding site" description="type 1 copper site" evidence="12">
    <location>
        <position position="760"/>
    </location>
    <ligand>
        <name>Cu cation</name>
        <dbReference type="ChEBI" id="CHEBI:23378"/>
        <label>1</label>
    </ligand>
</feature>
<feature type="transmembrane region" description="Helical" evidence="14">
    <location>
        <begin position="113"/>
        <end position="131"/>
    </location>
</feature>
<feature type="transmembrane region" description="Helical" evidence="14">
    <location>
        <begin position="258"/>
        <end position="278"/>
    </location>
</feature>
<dbReference type="Gene3D" id="2.60.40.420">
    <property type="entry name" value="Cupredoxins - blue copper proteins"/>
    <property type="match status" value="3"/>
</dbReference>
<name>A0A448UYH4_9MICC</name>
<feature type="binding site" description="type 1 copper site" evidence="12">
    <location>
        <position position="765"/>
    </location>
    <ligand>
        <name>Cu cation</name>
        <dbReference type="ChEBI" id="CHEBI:23378"/>
        <label>1</label>
    </ligand>
</feature>
<evidence type="ECO:0000256" key="8">
    <source>
        <dbReference type="ARBA" id="ARBA00022737"/>
    </source>
</evidence>
<dbReference type="InterPro" id="IPR001287">
    <property type="entry name" value="NO2-reductase_Cu"/>
</dbReference>
<keyword evidence="10 12" id="KW-0186">Copper</keyword>
<evidence type="ECO:0000256" key="10">
    <source>
        <dbReference type="ARBA" id="ARBA00023008"/>
    </source>
</evidence>
<evidence type="ECO:0000256" key="1">
    <source>
        <dbReference type="ARBA" id="ARBA00001960"/>
    </source>
</evidence>
<feature type="transmembrane region" description="Helical" evidence="14">
    <location>
        <begin position="448"/>
        <end position="470"/>
    </location>
</feature>
<comment type="subunit">
    <text evidence="4">Homotrimer.</text>
</comment>
<feature type="transmembrane region" description="Helical" evidence="14">
    <location>
        <begin position="178"/>
        <end position="198"/>
    </location>
</feature>
<dbReference type="GO" id="GO:0050421">
    <property type="term" value="F:nitrite reductase (NO-forming) activity"/>
    <property type="evidence" value="ECO:0007669"/>
    <property type="project" value="UniProtKB-EC"/>
</dbReference>
<keyword evidence="14" id="KW-0812">Transmembrane</keyword>
<keyword evidence="7 12" id="KW-0479">Metal-binding</keyword>
<evidence type="ECO:0000256" key="3">
    <source>
        <dbReference type="ARBA" id="ARBA00010609"/>
    </source>
</evidence>
<proteinExistence type="inferred from homology"/>
<dbReference type="AlphaFoldDB" id="A0A448UYH4"/>
<feature type="transmembrane region" description="Helical" evidence="14">
    <location>
        <begin position="152"/>
        <end position="172"/>
    </location>
</feature>
<keyword evidence="14" id="KW-1133">Transmembrane helix</keyword>
<feature type="compositionally biased region" description="Basic and acidic residues" evidence="13">
    <location>
        <begin position="681"/>
        <end position="691"/>
    </location>
</feature>
<evidence type="ECO:0000256" key="9">
    <source>
        <dbReference type="ARBA" id="ARBA00023002"/>
    </source>
</evidence>
<feature type="region of interest" description="Disordered" evidence="13">
    <location>
        <begin position="1"/>
        <end position="80"/>
    </location>
</feature>
<dbReference type="PRINTS" id="PR00695">
    <property type="entry name" value="CUNO2RDTASE"/>
</dbReference>
<feature type="transmembrane region" description="Helical" evidence="14">
    <location>
        <begin position="382"/>
        <end position="403"/>
    </location>
</feature>
<evidence type="ECO:0000313" key="17">
    <source>
        <dbReference type="Proteomes" id="UP000270988"/>
    </source>
</evidence>
<comment type="similarity">
    <text evidence="3">Belongs to the multicopper oxidase family.</text>
</comment>
<feature type="binding site" description="type 1 copper site" evidence="12">
    <location>
        <position position="800"/>
    </location>
    <ligand>
        <name>Cu cation</name>
        <dbReference type="ChEBI" id="CHEBI:23378"/>
        <label>1</label>
    </ligand>
</feature>
<gene>
    <name evidence="16" type="primary">aniA</name>
    <name evidence="16" type="ORF">NCTC10918_02201</name>
</gene>
<dbReference type="CDD" id="cd04208">
    <property type="entry name" value="CuRO_2_CuNIR"/>
    <property type="match status" value="1"/>
</dbReference>
<evidence type="ECO:0000256" key="14">
    <source>
        <dbReference type="SAM" id="Phobius"/>
    </source>
</evidence>
<evidence type="ECO:0000259" key="15">
    <source>
        <dbReference type="Pfam" id="PF07732"/>
    </source>
</evidence>
<feature type="transmembrane region" description="Helical" evidence="14">
    <location>
        <begin position="316"/>
        <end position="335"/>
    </location>
</feature>
<dbReference type="SUPFAM" id="SSF49503">
    <property type="entry name" value="Cupredoxins"/>
    <property type="match status" value="3"/>
</dbReference>
<comment type="catalytic activity">
    <reaction evidence="11">
        <text>nitric oxide + Fe(III)-[cytochrome c] + H2O = Fe(II)-[cytochrome c] + nitrite + 2 H(+)</text>
        <dbReference type="Rhea" id="RHEA:15233"/>
        <dbReference type="Rhea" id="RHEA-COMP:10350"/>
        <dbReference type="Rhea" id="RHEA-COMP:14399"/>
        <dbReference type="ChEBI" id="CHEBI:15377"/>
        <dbReference type="ChEBI" id="CHEBI:15378"/>
        <dbReference type="ChEBI" id="CHEBI:16301"/>
        <dbReference type="ChEBI" id="CHEBI:16480"/>
        <dbReference type="ChEBI" id="CHEBI:29033"/>
        <dbReference type="ChEBI" id="CHEBI:29034"/>
        <dbReference type="EC" id="1.7.2.1"/>
    </reaction>
</comment>
<accession>A0A448UYH4</accession>
<reference evidence="16 17" key="1">
    <citation type="submission" date="2018-12" db="EMBL/GenBank/DDBJ databases">
        <authorList>
            <consortium name="Pathogen Informatics"/>
        </authorList>
    </citation>
    <scope>NUCLEOTIDE SEQUENCE [LARGE SCALE GENOMIC DNA]</scope>
    <source>
        <strain evidence="16 17">NCTC10918</strain>
    </source>
</reference>
<dbReference type="CDD" id="cd11020">
    <property type="entry name" value="CuRO_1_CuNIR"/>
    <property type="match status" value="1"/>
</dbReference>
<evidence type="ECO:0000256" key="7">
    <source>
        <dbReference type="ARBA" id="ARBA00022723"/>
    </source>
</evidence>
<feature type="compositionally biased region" description="Polar residues" evidence="13">
    <location>
        <begin position="30"/>
        <end position="40"/>
    </location>
</feature>
<dbReference type="InterPro" id="IPR011707">
    <property type="entry name" value="Cu-oxidase-like_N"/>
</dbReference>
<protein>
    <recommendedName>
        <fullName evidence="6">Copper-containing nitrite reductase</fullName>
        <ecNumber evidence="5">1.7.2.1</ecNumber>
    </recommendedName>
</protein>
<feature type="binding site" description="type 1 copper site" evidence="12">
    <location>
        <position position="966"/>
    </location>
    <ligand>
        <name>Cu cation</name>
        <dbReference type="ChEBI" id="CHEBI:23378"/>
        <label>1</label>
    </ligand>
</feature>
<evidence type="ECO:0000256" key="13">
    <source>
        <dbReference type="SAM" id="MobiDB-lite"/>
    </source>
</evidence>
<feature type="binding site" description="type 1 copper site" evidence="12">
    <location>
        <position position="799"/>
    </location>
    <ligand>
        <name>Cu cation</name>
        <dbReference type="ChEBI" id="CHEBI:23378"/>
        <label>1</label>
    </ligand>
</feature>
<dbReference type="PANTHER" id="PTHR11709">
    <property type="entry name" value="MULTI-COPPER OXIDASE"/>
    <property type="match status" value="1"/>
</dbReference>
<evidence type="ECO:0000256" key="12">
    <source>
        <dbReference type="PIRSR" id="PIRSR601287-1"/>
    </source>
</evidence>
<dbReference type="InterPro" id="IPR008972">
    <property type="entry name" value="Cupredoxin"/>
</dbReference>
<dbReference type="InterPro" id="IPR045087">
    <property type="entry name" value="Cu-oxidase_fam"/>
</dbReference>
<feature type="region of interest" description="Disordered" evidence="13">
    <location>
        <begin position="678"/>
        <end position="705"/>
    </location>
</feature>
<comment type="cofactor">
    <cofactor evidence="1 12">
        <name>Cu(+)</name>
        <dbReference type="ChEBI" id="CHEBI:49552"/>
    </cofactor>
</comment>
<feature type="transmembrane region" description="Helical" evidence="14">
    <location>
        <begin position="218"/>
        <end position="238"/>
    </location>
</feature>
<feature type="region of interest" description="Disordered" evidence="13">
    <location>
        <begin position="640"/>
        <end position="666"/>
    </location>
</feature>
<dbReference type="GO" id="GO:0005507">
    <property type="term" value="F:copper ion binding"/>
    <property type="evidence" value="ECO:0007669"/>
    <property type="project" value="InterPro"/>
</dbReference>
<feature type="transmembrane region" description="Helical" evidence="14">
    <location>
        <begin position="424"/>
        <end position="442"/>
    </location>
</feature>
<keyword evidence="9 16" id="KW-0560">Oxidoreductase</keyword>
<feature type="compositionally biased region" description="Polar residues" evidence="13">
    <location>
        <begin position="10"/>
        <end position="21"/>
    </location>
</feature>
<feature type="compositionally biased region" description="Gly residues" evidence="13">
    <location>
        <begin position="647"/>
        <end position="660"/>
    </location>
</feature>